<feature type="compositionally biased region" description="Basic and acidic residues" evidence="5">
    <location>
        <begin position="133"/>
        <end position="160"/>
    </location>
</feature>
<evidence type="ECO:0000256" key="3">
    <source>
        <dbReference type="ARBA" id="ARBA00023163"/>
    </source>
</evidence>
<dbReference type="AlphaFoldDB" id="A0AAF0XRS0"/>
<protein>
    <submittedName>
        <fullName evidence="6">Uncharacterized protein</fullName>
    </submittedName>
</protein>
<accession>A0AAF0XRS0</accession>
<keyword evidence="4" id="KW-0539">Nucleus</keyword>
<dbReference type="Proteomes" id="UP000077755">
    <property type="component" value="Chromosome 8"/>
</dbReference>
<evidence type="ECO:0000313" key="6">
    <source>
        <dbReference type="EMBL" id="WOH12072.1"/>
    </source>
</evidence>
<dbReference type="PANTHER" id="PTHR22536:SF3">
    <property type="entry name" value="MEDIATOR OF RNA POLYMERASE II TRANSCRIPTION SUBUNIT 19B"/>
    <property type="match status" value="1"/>
</dbReference>
<keyword evidence="2" id="KW-0805">Transcription regulation</keyword>
<reference evidence="6" key="2">
    <citation type="submission" date="2022-03" db="EMBL/GenBank/DDBJ databases">
        <title>Draft title - Genomic analysis of global carrot germplasm unveils the trajectory of domestication and the origin of high carotenoid orange carrot.</title>
        <authorList>
            <person name="Iorizzo M."/>
            <person name="Ellison S."/>
            <person name="Senalik D."/>
            <person name="Macko-Podgorni A."/>
            <person name="Grzebelus D."/>
            <person name="Bostan H."/>
            <person name="Rolling W."/>
            <person name="Curaba J."/>
            <person name="Simon P."/>
        </authorList>
    </citation>
    <scope>NUCLEOTIDE SEQUENCE</scope>
    <source>
        <tissue evidence="6">Leaf</tissue>
    </source>
</reference>
<organism evidence="6 7">
    <name type="scientific">Daucus carota subsp. sativus</name>
    <name type="common">Carrot</name>
    <dbReference type="NCBI Taxonomy" id="79200"/>
    <lineage>
        <taxon>Eukaryota</taxon>
        <taxon>Viridiplantae</taxon>
        <taxon>Streptophyta</taxon>
        <taxon>Embryophyta</taxon>
        <taxon>Tracheophyta</taxon>
        <taxon>Spermatophyta</taxon>
        <taxon>Magnoliopsida</taxon>
        <taxon>eudicotyledons</taxon>
        <taxon>Gunneridae</taxon>
        <taxon>Pentapetalae</taxon>
        <taxon>asterids</taxon>
        <taxon>campanulids</taxon>
        <taxon>Apiales</taxon>
        <taxon>Apiaceae</taxon>
        <taxon>Apioideae</taxon>
        <taxon>Scandiceae</taxon>
        <taxon>Daucinae</taxon>
        <taxon>Daucus</taxon>
        <taxon>Daucus sect. Daucus</taxon>
    </lineage>
</organism>
<keyword evidence="7" id="KW-1185">Reference proteome</keyword>
<evidence type="ECO:0000256" key="5">
    <source>
        <dbReference type="SAM" id="MobiDB-lite"/>
    </source>
</evidence>
<evidence type="ECO:0000313" key="7">
    <source>
        <dbReference type="Proteomes" id="UP000077755"/>
    </source>
</evidence>
<dbReference type="GO" id="GO:0003712">
    <property type="term" value="F:transcription coregulator activity"/>
    <property type="evidence" value="ECO:0007669"/>
    <property type="project" value="InterPro"/>
</dbReference>
<dbReference type="EMBL" id="CP093350">
    <property type="protein sequence ID" value="WOH12072.1"/>
    <property type="molecule type" value="Genomic_DNA"/>
</dbReference>
<evidence type="ECO:0000256" key="1">
    <source>
        <dbReference type="ARBA" id="ARBA00004123"/>
    </source>
</evidence>
<reference evidence="6" key="1">
    <citation type="journal article" date="2016" name="Nat. Genet.">
        <title>A high-quality carrot genome assembly provides new insights into carotenoid accumulation and asterid genome evolution.</title>
        <authorList>
            <person name="Iorizzo M."/>
            <person name="Ellison S."/>
            <person name="Senalik D."/>
            <person name="Zeng P."/>
            <person name="Satapoomin P."/>
            <person name="Huang J."/>
            <person name="Bowman M."/>
            <person name="Iovene M."/>
            <person name="Sanseverino W."/>
            <person name="Cavagnaro P."/>
            <person name="Yildiz M."/>
            <person name="Macko-Podgorni A."/>
            <person name="Moranska E."/>
            <person name="Grzebelus E."/>
            <person name="Grzebelus D."/>
            <person name="Ashrafi H."/>
            <person name="Zheng Z."/>
            <person name="Cheng S."/>
            <person name="Spooner D."/>
            <person name="Van Deynze A."/>
            <person name="Simon P."/>
        </authorList>
    </citation>
    <scope>NUCLEOTIDE SEQUENCE</scope>
    <source>
        <tissue evidence="6">Leaf</tissue>
    </source>
</reference>
<dbReference type="InterPro" id="IPR019403">
    <property type="entry name" value="Mediator_Med19_met"/>
</dbReference>
<sequence length="218" mass="25313">MDCADTKFGRGPRELGGSVDLIKQCKLWPHHEFFCKRPLPIEISDTRYLRNIIGEAKIKKGEGMELDQLFQNASGVENRHQDLHPFDMVILREAFKMRETTDADLSYVEKGTGRQMPEMCGNSTDKILENHKIRDKEKSKDHTCQHHRKDSANRKDDEKTRKSHRDINTNNLQKLQDKKRKFEGVDISSIQRGRKTEISKICICSILHFETLHKASNP</sequence>
<proteinExistence type="predicted"/>
<dbReference type="PANTHER" id="PTHR22536">
    <property type="entry name" value="LUNG CANCER METASTASIS-RELATED LCMR1 PROTEIN"/>
    <property type="match status" value="1"/>
</dbReference>
<gene>
    <name evidence="6" type="ORF">DCAR_0831571</name>
</gene>
<keyword evidence="3" id="KW-0804">Transcription</keyword>
<evidence type="ECO:0000256" key="2">
    <source>
        <dbReference type="ARBA" id="ARBA00023015"/>
    </source>
</evidence>
<evidence type="ECO:0000256" key="4">
    <source>
        <dbReference type="ARBA" id="ARBA00023242"/>
    </source>
</evidence>
<dbReference type="GO" id="GO:0045944">
    <property type="term" value="P:positive regulation of transcription by RNA polymerase II"/>
    <property type="evidence" value="ECO:0007669"/>
    <property type="project" value="TreeGrafter"/>
</dbReference>
<dbReference type="GO" id="GO:0016592">
    <property type="term" value="C:mediator complex"/>
    <property type="evidence" value="ECO:0007669"/>
    <property type="project" value="InterPro"/>
</dbReference>
<feature type="region of interest" description="Disordered" evidence="5">
    <location>
        <begin position="133"/>
        <end position="179"/>
    </location>
</feature>
<name>A0AAF0XRS0_DAUCS</name>
<comment type="subcellular location">
    <subcellularLocation>
        <location evidence="1">Nucleus</location>
    </subcellularLocation>
</comment>